<name>A0A1X2AAD4_9MYCO</name>
<reference evidence="5" key="3">
    <citation type="submission" date="2016-01" db="EMBL/GenBank/DDBJ databases">
        <authorList>
            <person name="Ana R.F.D.C."/>
            <person name="Tarcisio F."/>
            <person name="Maria L.L."/>
            <person name="Monica P."/>
            <person name="Wana L.O.D.C."/>
            <person name="Elisabetta G."/>
            <person name="Jeann R.D.C.B."/>
            <person name="Veronica D.S."/>
            <person name="Karla V.B.L."/>
            <person name="Roberto B."/>
            <person name="Antonella G."/>
            <person name="Anna F."/>
            <person name="Alessandro M."/>
            <person name="Pamela F."/>
            <person name="Francesca D.L."/>
            <person name="Giulia F.S."/>
            <person name="Sara T."/>
            <person name="Fabio R."/>
            <person name="Olivier J."/>
            <person name="Nicola S."/>
            <person name="Enrico T."/>
        </authorList>
    </citation>
    <scope>NUCLEOTIDE SEQUENCE</scope>
    <source>
        <strain evidence="5">FI-07156</strain>
    </source>
</reference>
<protein>
    <submittedName>
        <fullName evidence="6">Oxidoreductase</fullName>
    </submittedName>
</protein>
<dbReference type="Gene3D" id="3.40.50.720">
    <property type="entry name" value="NAD(P)-binding Rossmann-like Domain"/>
    <property type="match status" value="1"/>
</dbReference>
<evidence type="ECO:0000256" key="3">
    <source>
        <dbReference type="RuleBase" id="RU000363"/>
    </source>
</evidence>
<dbReference type="PANTHER" id="PTHR44196">
    <property type="entry name" value="DEHYDROGENASE/REDUCTASE SDR FAMILY MEMBER 7B"/>
    <property type="match status" value="1"/>
</dbReference>
<gene>
    <name evidence="6" type="ORF">AWB90_13930</name>
    <name evidence="5" type="ORF">AWB91_22025</name>
</gene>
<dbReference type="InterPro" id="IPR020904">
    <property type="entry name" value="Sc_DH/Rdtase_CS"/>
</dbReference>
<dbReference type="InterPro" id="IPR057326">
    <property type="entry name" value="KR_dom"/>
</dbReference>
<dbReference type="PRINTS" id="PR00081">
    <property type="entry name" value="GDHRDH"/>
</dbReference>
<dbReference type="PANTHER" id="PTHR44196:SF1">
    <property type="entry name" value="DEHYDROGENASE_REDUCTASE SDR FAMILY MEMBER 7B"/>
    <property type="match status" value="1"/>
</dbReference>
<dbReference type="AlphaFoldDB" id="A0A1X2AAD4"/>
<evidence type="ECO:0000256" key="2">
    <source>
        <dbReference type="ARBA" id="ARBA00023002"/>
    </source>
</evidence>
<dbReference type="Proteomes" id="UP000193285">
    <property type="component" value="Unassembled WGS sequence"/>
</dbReference>
<dbReference type="InterPro" id="IPR002347">
    <property type="entry name" value="SDR_fam"/>
</dbReference>
<comment type="caution">
    <text evidence="6">The sequence shown here is derived from an EMBL/GenBank/DDBJ whole genome shotgun (WGS) entry which is preliminary data.</text>
</comment>
<keyword evidence="2" id="KW-0560">Oxidoreductase</keyword>
<evidence type="ECO:0000259" key="4">
    <source>
        <dbReference type="SMART" id="SM00822"/>
    </source>
</evidence>
<dbReference type="GO" id="GO:0016491">
    <property type="term" value="F:oxidoreductase activity"/>
    <property type="evidence" value="ECO:0007669"/>
    <property type="project" value="UniProtKB-KW"/>
</dbReference>
<keyword evidence="8" id="KW-1185">Reference proteome</keyword>
<dbReference type="Pfam" id="PF00106">
    <property type="entry name" value="adh_short"/>
    <property type="match status" value="1"/>
</dbReference>
<feature type="domain" description="Ketoreductase" evidence="4">
    <location>
        <begin position="6"/>
        <end position="182"/>
    </location>
</feature>
<dbReference type="PROSITE" id="PS00061">
    <property type="entry name" value="ADH_SHORT"/>
    <property type="match status" value="1"/>
</dbReference>
<accession>A0A1X2AAD4</accession>
<dbReference type="InterPro" id="IPR036291">
    <property type="entry name" value="NAD(P)-bd_dom_sf"/>
</dbReference>
<evidence type="ECO:0000256" key="1">
    <source>
        <dbReference type="ARBA" id="ARBA00006484"/>
    </source>
</evidence>
<dbReference type="OrthoDB" id="9810734at2"/>
<reference evidence="6" key="2">
    <citation type="submission" date="2016-01" db="EMBL/GenBank/DDBJ databases">
        <authorList>
            <person name="Oliw E.H."/>
        </authorList>
    </citation>
    <scope>NUCLEOTIDE SEQUENCE</scope>
    <source>
        <strain evidence="6">IEC33</strain>
    </source>
</reference>
<sequence>MRMTGNTVLVTGGGSGIGRGLAEALHRLGNTVVIAGRRREPLRDVADANPGIRTLSLDQGDPADIRRFATEVTDHYPDLNVVVNNAGVQRFEDLTTTGPSVAELTVAINLLGPIRLTAALLPSLLKKPRAAILNVTSGLAFVPSAVTPTYCATKAALHSYTESLRFQLRGTAVQVIEIVPPHVQTGLQRGRGFDSSDPRAMPLDEYIAEAISLLEAQPEADEIIVERVRPMRFAERDGRYHEVYHAFNDAVAEAVRQARGS</sequence>
<proteinExistence type="inferred from homology"/>
<dbReference type="GO" id="GO:0016020">
    <property type="term" value="C:membrane"/>
    <property type="evidence" value="ECO:0007669"/>
    <property type="project" value="TreeGrafter"/>
</dbReference>
<dbReference type="STRING" id="767916.AWB91_22025"/>
<reference evidence="7 8" key="1">
    <citation type="journal article" date="2015" name="Emerg. Microbes Infect.">
        <title>Characterization of 17 strains belonging to the Mycobacterium simiae complex and description of Mycobacterium paraense sp. nov.</title>
        <authorList>
            <person name="Fusco da Costa A.R."/>
            <person name="Fedrizzi T."/>
            <person name="Lopes M.L."/>
            <person name="Pecorari M."/>
            <person name="Oliveira da Costa W.L."/>
            <person name="Giacobazzi E."/>
            <person name="da Costa Bahia J.R."/>
            <person name="De Sanctis V."/>
            <person name="Batista Lima K.V."/>
            <person name="Bertorelli R."/>
            <person name="Grottola A."/>
            <person name="Fabio A."/>
            <person name="Mariottini A."/>
            <person name="Ferretti P."/>
            <person name="Di Leva F."/>
            <person name="Fregni Serpini G."/>
            <person name="Tagliazucchi S."/>
            <person name="Rumpianesi F."/>
            <person name="Jousson O."/>
            <person name="Segata N."/>
            <person name="Tortoli E."/>
        </authorList>
    </citation>
    <scope>NUCLEOTIDE SEQUENCE [LARGE SCALE GENOMIC DNA]</scope>
    <source>
        <strain evidence="5 8">FI-07156</strain>
        <strain evidence="6 7">IEC33</strain>
    </source>
</reference>
<dbReference type="EMBL" id="LQPN01000044">
    <property type="protein sequence ID" value="ORW47049.1"/>
    <property type="molecule type" value="Genomic_DNA"/>
</dbReference>
<evidence type="ECO:0000313" key="7">
    <source>
        <dbReference type="Proteomes" id="UP000193285"/>
    </source>
</evidence>
<dbReference type="RefSeq" id="WP_085098194.1">
    <property type="nucleotide sequence ID" value="NZ_LQPK01000018.1"/>
</dbReference>
<dbReference type="Proteomes" id="UP000193801">
    <property type="component" value="Unassembled WGS sequence"/>
</dbReference>
<evidence type="ECO:0000313" key="8">
    <source>
        <dbReference type="Proteomes" id="UP000193801"/>
    </source>
</evidence>
<dbReference type="SUPFAM" id="SSF51735">
    <property type="entry name" value="NAD(P)-binding Rossmann-fold domains"/>
    <property type="match status" value="1"/>
</dbReference>
<organism evidence="6 7">
    <name type="scientific">Mycobacterium paraense</name>
    <dbReference type="NCBI Taxonomy" id="767916"/>
    <lineage>
        <taxon>Bacteria</taxon>
        <taxon>Bacillati</taxon>
        <taxon>Actinomycetota</taxon>
        <taxon>Actinomycetes</taxon>
        <taxon>Mycobacteriales</taxon>
        <taxon>Mycobacteriaceae</taxon>
        <taxon>Mycobacterium</taxon>
        <taxon>Mycobacterium simiae complex</taxon>
    </lineage>
</organism>
<dbReference type="EMBL" id="LQPK01000018">
    <property type="protein sequence ID" value="ORW30059.1"/>
    <property type="molecule type" value="Genomic_DNA"/>
</dbReference>
<dbReference type="SMART" id="SM00822">
    <property type="entry name" value="PKS_KR"/>
    <property type="match status" value="1"/>
</dbReference>
<evidence type="ECO:0000313" key="6">
    <source>
        <dbReference type="EMBL" id="ORW47049.1"/>
    </source>
</evidence>
<evidence type="ECO:0000313" key="5">
    <source>
        <dbReference type="EMBL" id="ORW30059.1"/>
    </source>
</evidence>
<comment type="similarity">
    <text evidence="1 3">Belongs to the short-chain dehydrogenases/reductases (SDR) family.</text>
</comment>
<dbReference type="PRINTS" id="PR00080">
    <property type="entry name" value="SDRFAMILY"/>
</dbReference>